<dbReference type="InterPro" id="IPR029050">
    <property type="entry name" value="Immunoprotect_excell_Ig-like"/>
</dbReference>
<proteinExistence type="predicted"/>
<accession>A0ABN3VK63</accession>
<evidence type="ECO:0000256" key="2">
    <source>
        <dbReference type="SAM" id="Phobius"/>
    </source>
</evidence>
<evidence type="ECO:0000313" key="3">
    <source>
        <dbReference type="EMBL" id="GAA2813039.1"/>
    </source>
</evidence>
<organism evidence="3 4">
    <name type="scientific">Saccharopolyspora taberi</name>
    <dbReference type="NCBI Taxonomy" id="60895"/>
    <lineage>
        <taxon>Bacteria</taxon>
        <taxon>Bacillati</taxon>
        <taxon>Actinomycetota</taxon>
        <taxon>Actinomycetes</taxon>
        <taxon>Pseudonocardiales</taxon>
        <taxon>Pseudonocardiaceae</taxon>
        <taxon>Saccharopolyspora</taxon>
    </lineage>
</organism>
<evidence type="ECO:0008006" key="5">
    <source>
        <dbReference type="Google" id="ProtNLM"/>
    </source>
</evidence>
<dbReference type="EMBL" id="BAAAUX010000024">
    <property type="protein sequence ID" value="GAA2813039.1"/>
    <property type="molecule type" value="Genomic_DNA"/>
</dbReference>
<feature type="transmembrane region" description="Helical" evidence="2">
    <location>
        <begin position="69"/>
        <end position="91"/>
    </location>
</feature>
<keyword evidence="2" id="KW-0472">Membrane</keyword>
<evidence type="ECO:0000313" key="4">
    <source>
        <dbReference type="Proteomes" id="UP001500979"/>
    </source>
</evidence>
<keyword evidence="1" id="KW-0732">Signal</keyword>
<reference evidence="3 4" key="1">
    <citation type="journal article" date="2019" name="Int. J. Syst. Evol. Microbiol.">
        <title>The Global Catalogue of Microorganisms (GCM) 10K type strain sequencing project: providing services to taxonomists for standard genome sequencing and annotation.</title>
        <authorList>
            <consortium name="The Broad Institute Genomics Platform"/>
            <consortium name="The Broad Institute Genome Sequencing Center for Infectious Disease"/>
            <person name="Wu L."/>
            <person name="Ma J."/>
        </authorList>
    </citation>
    <scope>NUCLEOTIDE SEQUENCE [LARGE SCALE GENOMIC DNA]</scope>
    <source>
        <strain evidence="3 4">JCM 9383</strain>
    </source>
</reference>
<dbReference type="Proteomes" id="UP001500979">
    <property type="component" value="Unassembled WGS sequence"/>
</dbReference>
<gene>
    <name evidence="3" type="ORF">GCM10010470_55590</name>
</gene>
<protein>
    <recommendedName>
        <fullName evidence="5">DUF4190 domain-containing protein</fullName>
    </recommendedName>
</protein>
<keyword evidence="2" id="KW-1133">Transmembrane helix</keyword>
<dbReference type="RefSeq" id="WP_344684680.1">
    <property type="nucleotide sequence ID" value="NZ_BAAAUX010000024.1"/>
</dbReference>
<keyword evidence="4" id="KW-1185">Reference proteome</keyword>
<dbReference type="Gene3D" id="2.60.40.1240">
    <property type="match status" value="1"/>
</dbReference>
<sequence length="255" mass="26435">MTQFAYPPPPAAGPRNGFGTTALVLGIIGLVFSFVPVVGVVAWPLVVLGLIFGILGTNRAGRGEATNKGAAIAGIATSGLGLVICIVWTVVFGSAVSQLDRELAQPNSPLGQTADPVSPADTDADAETVRLAFGETHTWRGGETIAVSPPSEYTDPNPFLAAPDGKRHVAFDVTITNNGSAEYNVISAVLTVQHNGRVAKENYLAGDPLPNVEVPPGGSTTYTAVYEIGAEPGEVQVSVQPNLFAAETVYFTGQF</sequence>
<comment type="caution">
    <text evidence="3">The sequence shown here is derived from an EMBL/GenBank/DDBJ whole genome shotgun (WGS) entry which is preliminary data.</text>
</comment>
<evidence type="ECO:0000256" key="1">
    <source>
        <dbReference type="ARBA" id="ARBA00022729"/>
    </source>
</evidence>
<feature type="transmembrane region" description="Helical" evidence="2">
    <location>
        <begin position="24"/>
        <end position="57"/>
    </location>
</feature>
<keyword evidence="2" id="KW-0812">Transmembrane</keyword>
<name>A0ABN3VK63_9PSEU</name>